<dbReference type="Proteomes" id="UP001147782">
    <property type="component" value="Unassembled WGS sequence"/>
</dbReference>
<feature type="transmembrane region" description="Helical" evidence="7">
    <location>
        <begin position="24"/>
        <end position="46"/>
    </location>
</feature>
<evidence type="ECO:0000256" key="6">
    <source>
        <dbReference type="SAM" id="MobiDB-lite"/>
    </source>
</evidence>
<accession>A0A9W9SGH4</accession>
<evidence type="ECO:0000256" key="5">
    <source>
        <dbReference type="ARBA" id="ARBA00038359"/>
    </source>
</evidence>
<name>A0A9W9SGH4_9EURO</name>
<keyword evidence="10" id="KW-1185">Reference proteome</keyword>
<sequence>MAELPARDQSGGTPSQAQETKVPAIIICNAILIVASTLGIFVRIFVRLRYIHFGLDDWFCVIGWALTFVECLVCILMTNYGYGRHSDTIHDSEKLVMFLKLDFVTEISYVLALGCIKISFCLFYLKIFPGKWFRIMCWSVLVILAGETTADFFVVIFQCSPVYKAWDAAGVVKGKCLQLLTFYYIAFGIRLGTDVALLALPVPKLLKLKVTGGKRAGLIVMFGLGALVTVTGIIRITYLNNFSIDHTWSLVDTLNWSSTELGVGVFIACVPSFKALVTFRFPKLRSIFGLSSDRSYGGRYEMYGNGTASRRATRPDDPRSWKRSHNHTGIGTGKLGGTQTQTEIEASRNGSEERIISHSPEGIQVTTDVMVDRAEHQQPGDSNWPLGR</sequence>
<evidence type="ECO:0000256" key="4">
    <source>
        <dbReference type="ARBA" id="ARBA00023136"/>
    </source>
</evidence>
<evidence type="ECO:0000256" key="3">
    <source>
        <dbReference type="ARBA" id="ARBA00022989"/>
    </source>
</evidence>
<dbReference type="AlphaFoldDB" id="A0A9W9SGH4"/>
<feature type="domain" description="Rhodopsin" evidence="8">
    <location>
        <begin position="43"/>
        <end position="277"/>
    </location>
</feature>
<dbReference type="Pfam" id="PF20684">
    <property type="entry name" value="Fung_rhodopsin"/>
    <property type="match status" value="1"/>
</dbReference>
<feature type="transmembrane region" description="Helical" evidence="7">
    <location>
        <begin position="58"/>
        <end position="83"/>
    </location>
</feature>
<reference evidence="9" key="1">
    <citation type="submission" date="2022-11" db="EMBL/GenBank/DDBJ databases">
        <authorList>
            <person name="Petersen C."/>
        </authorList>
    </citation>
    <scope>NUCLEOTIDE SEQUENCE</scope>
    <source>
        <strain evidence="9">IBT 29864</strain>
    </source>
</reference>
<organism evidence="9 10">
    <name type="scientific">Penicillium cataractarum</name>
    <dbReference type="NCBI Taxonomy" id="2100454"/>
    <lineage>
        <taxon>Eukaryota</taxon>
        <taxon>Fungi</taxon>
        <taxon>Dikarya</taxon>
        <taxon>Ascomycota</taxon>
        <taxon>Pezizomycotina</taxon>
        <taxon>Eurotiomycetes</taxon>
        <taxon>Eurotiomycetidae</taxon>
        <taxon>Eurotiales</taxon>
        <taxon>Aspergillaceae</taxon>
        <taxon>Penicillium</taxon>
    </lineage>
</organism>
<dbReference type="EMBL" id="JAPZBS010000004">
    <property type="protein sequence ID" value="KAJ5377945.1"/>
    <property type="molecule type" value="Genomic_DNA"/>
</dbReference>
<evidence type="ECO:0000313" key="9">
    <source>
        <dbReference type="EMBL" id="KAJ5377945.1"/>
    </source>
</evidence>
<dbReference type="OrthoDB" id="5413793at2759"/>
<keyword evidence="3 7" id="KW-1133">Transmembrane helix</keyword>
<dbReference type="GeneID" id="81437462"/>
<comment type="caution">
    <text evidence="9">The sequence shown here is derived from an EMBL/GenBank/DDBJ whole genome shotgun (WGS) entry which is preliminary data.</text>
</comment>
<evidence type="ECO:0000256" key="2">
    <source>
        <dbReference type="ARBA" id="ARBA00022692"/>
    </source>
</evidence>
<feature type="transmembrane region" description="Helical" evidence="7">
    <location>
        <begin position="218"/>
        <end position="238"/>
    </location>
</feature>
<protein>
    <recommendedName>
        <fullName evidence="8">Rhodopsin domain-containing protein</fullName>
    </recommendedName>
</protein>
<evidence type="ECO:0000259" key="8">
    <source>
        <dbReference type="Pfam" id="PF20684"/>
    </source>
</evidence>
<comment type="subcellular location">
    <subcellularLocation>
        <location evidence="1">Membrane</location>
        <topology evidence="1">Multi-pass membrane protein</topology>
    </subcellularLocation>
</comment>
<dbReference type="RefSeq" id="XP_056556808.1">
    <property type="nucleotide sequence ID" value="XM_056698283.1"/>
</dbReference>
<keyword evidence="2 7" id="KW-0812">Transmembrane</keyword>
<dbReference type="PANTHER" id="PTHR33048">
    <property type="entry name" value="PTH11-LIKE INTEGRAL MEMBRANE PROTEIN (AFU_ORTHOLOGUE AFUA_5G11245)"/>
    <property type="match status" value="1"/>
</dbReference>
<dbReference type="InterPro" id="IPR052337">
    <property type="entry name" value="SAT4-like"/>
</dbReference>
<dbReference type="InterPro" id="IPR049326">
    <property type="entry name" value="Rhodopsin_dom_fungi"/>
</dbReference>
<reference evidence="9" key="2">
    <citation type="journal article" date="2023" name="IMA Fungus">
        <title>Comparative genomic study of the Penicillium genus elucidates a diverse pangenome and 15 lateral gene transfer events.</title>
        <authorList>
            <person name="Petersen C."/>
            <person name="Sorensen T."/>
            <person name="Nielsen M.R."/>
            <person name="Sondergaard T.E."/>
            <person name="Sorensen J.L."/>
            <person name="Fitzpatrick D.A."/>
            <person name="Frisvad J.C."/>
            <person name="Nielsen K.L."/>
        </authorList>
    </citation>
    <scope>NUCLEOTIDE SEQUENCE</scope>
    <source>
        <strain evidence="9">IBT 29864</strain>
    </source>
</reference>
<evidence type="ECO:0000313" key="10">
    <source>
        <dbReference type="Proteomes" id="UP001147782"/>
    </source>
</evidence>
<dbReference type="PANTHER" id="PTHR33048:SF123">
    <property type="entry name" value="INTEGRAL MEMBRANE PROTEIN"/>
    <property type="match status" value="1"/>
</dbReference>
<dbReference type="GO" id="GO:0016020">
    <property type="term" value="C:membrane"/>
    <property type="evidence" value="ECO:0007669"/>
    <property type="project" value="UniProtKB-SubCell"/>
</dbReference>
<comment type="similarity">
    <text evidence="5">Belongs to the SAT4 family.</text>
</comment>
<feature type="transmembrane region" description="Helical" evidence="7">
    <location>
        <begin position="183"/>
        <end position="206"/>
    </location>
</feature>
<keyword evidence="4 7" id="KW-0472">Membrane</keyword>
<evidence type="ECO:0000256" key="1">
    <source>
        <dbReference type="ARBA" id="ARBA00004141"/>
    </source>
</evidence>
<feature type="transmembrane region" description="Helical" evidence="7">
    <location>
        <begin position="103"/>
        <end position="125"/>
    </location>
</feature>
<feature type="transmembrane region" description="Helical" evidence="7">
    <location>
        <begin position="137"/>
        <end position="163"/>
    </location>
</feature>
<gene>
    <name evidence="9" type="ORF">N7496_005354</name>
</gene>
<proteinExistence type="inferred from homology"/>
<feature type="region of interest" description="Disordered" evidence="6">
    <location>
        <begin position="304"/>
        <end position="354"/>
    </location>
</feature>
<evidence type="ECO:0000256" key="7">
    <source>
        <dbReference type="SAM" id="Phobius"/>
    </source>
</evidence>